<gene>
    <name evidence="2" type="ORF">GCM10010507_03880</name>
</gene>
<sequence length="77" mass="8417">MGENAKDTGRRTARARQLHRLIDRLKAGEPPAAGAGAGTPGPGATDRDAPPNLREAVHRRMRELDEAERRDARHGEE</sequence>
<dbReference type="AlphaFoldDB" id="A0A918WEC5"/>
<comment type="caution">
    <text evidence="2">The sequence shown here is derived from an EMBL/GenBank/DDBJ whole genome shotgun (WGS) entry which is preliminary data.</text>
</comment>
<feature type="region of interest" description="Disordered" evidence="1">
    <location>
        <begin position="24"/>
        <end position="53"/>
    </location>
</feature>
<dbReference type="EMBL" id="BMVB01000001">
    <property type="protein sequence ID" value="GHC34351.1"/>
    <property type="molecule type" value="Genomic_DNA"/>
</dbReference>
<accession>A0A918WEC5</accession>
<reference evidence="2" key="1">
    <citation type="journal article" date="2014" name="Int. J. Syst. Evol. Microbiol.">
        <title>Complete genome sequence of Corynebacterium casei LMG S-19264T (=DSM 44701T), isolated from a smear-ripened cheese.</title>
        <authorList>
            <consortium name="US DOE Joint Genome Institute (JGI-PGF)"/>
            <person name="Walter F."/>
            <person name="Albersmeier A."/>
            <person name="Kalinowski J."/>
            <person name="Ruckert C."/>
        </authorList>
    </citation>
    <scope>NUCLEOTIDE SEQUENCE</scope>
    <source>
        <strain evidence="2">JCM 4633</strain>
    </source>
</reference>
<evidence type="ECO:0000313" key="3">
    <source>
        <dbReference type="Proteomes" id="UP000646244"/>
    </source>
</evidence>
<proteinExistence type="predicted"/>
<reference evidence="2" key="2">
    <citation type="submission" date="2020-09" db="EMBL/GenBank/DDBJ databases">
        <authorList>
            <person name="Sun Q."/>
            <person name="Ohkuma M."/>
        </authorList>
    </citation>
    <scope>NUCLEOTIDE SEQUENCE</scope>
    <source>
        <strain evidence="2">JCM 4633</strain>
    </source>
</reference>
<evidence type="ECO:0000313" key="2">
    <source>
        <dbReference type="EMBL" id="GHC34351.1"/>
    </source>
</evidence>
<dbReference type="Proteomes" id="UP000646244">
    <property type="component" value="Unassembled WGS sequence"/>
</dbReference>
<organism evidence="2 3">
    <name type="scientific">Streptomyces cinnamoneus</name>
    <name type="common">Streptoverticillium cinnamoneum</name>
    <dbReference type="NCBI Taxonomy" id="53446"/>
    <lineage>
        <taxon>Bacteria</taxon>
        <taxon>Bacillati</taxon>
        <taxon>Actinomycetota</taxon>
        <taxon>Actinomycetes</taxon>
        <taxon>Kitasatosporales</taxon>
        <taxon>Streptomycetaceae</taxon>
        <taxon>Streptomyces</taxon>
        <taxon>Streptomyces cinnamoneus group</taxon>
    </lineage>
</organism>
<name>A0A918WEC5_STRCJ</name>
<evidence type="ECO:0000256" key="1">
    <source>
        <dbReference type="SAM" id="MobiDB-lite"/>
    </source>
</evidence>
<dbReference type="RefSeq" id="WP_190107816.1">
    <property type="nucleotide sequence ID" value="NZ_BMVB01000001.1"/>
</dbReference>
<protein>
    <submittedName>
        <fullName evidence="2">Uncharacterized protein</fullName>
    </submittedName>
</protein>